<keyword evidence="2" id="KW-1185">Reference proteome</keyword>
<name>A0A4Y2NW15_ARAVE</name>
<protein>
    <submittedName>
        <fullName evidence="1">Uncharacterized protein</fullName>
    </submittedName>
</protein>
<dbReference type="EMBL" id="BGPR01009766">
    <property type="protein sequence ID" value="GBN42137.1"/>
    <property type="molecule type" value="Genomic_DNA"/>
</dbReference>
<dbReference type="AlphaFoldDB" id="A0A4Y2NW15"/>
<proteinExistence type="predicted"/>
<evidence type="ECO:0000313" key="2">
    <source>
        <dbReference type="Proteomes" id="UP000499080"/>
    </source>
</evidence>
<comment type="caution">
    <text evidence="1">The sequence shown here is derived from an EMBL/GenBank/DDBJ whole genome shotgun (WGS) entry which is preliminary data.</text>
</comment>
<sequence length="168" mass="19141">MTSFGTPLPILDSTEFMPTLRIQGQVYHKPGSLMSLPIEEAKFLQIYFLGNEEAEAKRRCKLIPGTTKSLIESLQKMLHENNHYVQKFKMAIEDNPTEDLQIVIKADKKPIEGPERVFNTWSQMKLPSSLPEMALKHDIVLTMRSNKLKNICGTQITCLTVSAYVSTW</sequence>
<gene>
    <name evidence="1" type="ORF">AVEN_198053_1</name>
</gene>
<organism evidence="1 2">
    <name type="scientific">Araneus ventricosus</name>
    <name type="common">Orbweaver spider</name>
    <name type="synonym">Epeira ventricosa</name>
    <dbReference type="NCBI Taxonomy" id="182803"/>
    <lineage>
        <taxon>Eukaryota</taxon>
        <taxon>Metazoa</taxon>
        <taxon>Ecdysozoa</taxon>
        <taxon>Arthropoda</taxon>
        <taxon>Chelicerata</taxon>
        <taxon>Arachnida</taxon>
        <taxon>Araneae</taxon>
        <taxon>Araneomorphae</taxon>
        <taxon>Entelegynae</taxon>
        <taxon>Araneoidea</taxon>
        <taxon>Araneidae</taxon>
        <taxon>Araneus</taxon>
    </lineage>
</organism>
<dbReference type="OrthoDB" id="6466459at2759"/>
<dbReference type="Proteomes" id="UP000499080">
    <property type="component" value="Unassembled WGS sequence"/>
</dbReference>
<dbReference type="PANTHER" id="PTHR45786">
    <property type="entry name" value="DNA BINDING PROTEIN-LIKE"/>
    <property type="match status" value="1"/>
</dbReference>
<reference evidence="1 2" key="1">
    <citation type="journal article" date="2019" name="Sci. Rep.">
        <title>Orb-weaving spider Araneus ventricosus genome elucidates the spidroin gene catalogue.</title>
        <authorList>
            <person name="Kono N."/>
            <person name="Nakamura H."/>
            <person name="Ohtoshi R."/>
            <person name="Moran D.A.P."/>
            <person name="Shinohara A."/>
            <person name="Yoshida Y."/>
            <person name="Fujiwara M."/>
            <person name="Mori M."/>
            <person name="Tomita M."/>
            <person name="Arakawa K."/>
        </authorList>
    </citation>
    <scope>NUCLEOTIDE SEQUENCE [LARGE SCALE GENOMIC DNA]</scope>
</reference>
<evidence type="ECO:0000313" key="1">
    <source>
        <dbReference type="EMBL" id="GBN42137.1"/>
    </source>
</evidence>
<accession>A0A4Y2NW15</accession>
<dbReference type="PANTHER" id="PTHR45786:SF74">
    <property type="entry name" value="ATP-DEPENDENT DNA HELICASE"/>
    <property type="match status" value="1"/>
</dbReference>